<keyword evidence="1" id="KW-0472">Membrane</keyword>
<gene>
    <name evidence="2" type="ORF">GURASL_07740</name>
</gene>
<feature type="transmembrane region" description="Helical" evidence="1">
    <location>
        <begin position="38"/>
        <end position="56"/>
    </location>
</feature>
<dbReference type="PANTHER" id="PTHR34821">
    <property type="entry name" value="INNER MEMBRANE PROTEIN YDCZ"/>
    <property type="match status" value="1"/>
</dbReference>
<evidence type="ECO:0000313" key="3">
    <source>
        <dbReference type="Proteomes" id="UP001317705"/>
    </source>
</evidence>
<dbReference type="Pfam" id="PF04657">
    <property type="entry name" value="DMT_YdcZ"/>
    <property type="match status" value="1"/>
</dbReference>
<evidence type="ECO:0000313" key="2">
    <source>
        <dbReference type="EMBL" id="BDV41851.1"/>
    </source>
</evidence>
<sequence>MSNLFLFLLMLGGGVILTLQPSINGRLAERVGILESAFISFAVGTLALAVVVAACGRGSLRAAGDAAWWELTGGLLGALFVSLTILVVPRIGTAAAMAATIAAQLITGLLLDQLNLFGFRAIPIDGRRLAGTVLLLAGAALIYRR</sequence>
<name>A0ABN6VNL8_9BACT</name>
<protein>
    <submittedName>
        <fullName evidence="2">Membrane protein</fullName>
    </submittedName>
</protein>
<proteinExistence type="predicted"/>
<organism evidence="2 3">
    <name type="scientific">Geotalea uraniireducens</name>
    <dbReference type="NCBI Taxonomy" id="351604"/>
    <lineage>
        <taxon>Bacteria</taxon>
        <taxon>Pseudomonadati</taxon>
        <taxon>Thermodesulfobacteriota</taxon>
        <taxon>Desulfuromonadia</taxon>
        <taxon>Geobacterales</taxon>
        <taxon>Geobacteraceae</taxon>
        <taxon>Geotalea</taxon>
    </lineage>
</organism>
<dbReference type="Proteomes" id="UP001317705">
    <property type="component" value="Chromosome"/>
</dbReference>
<keyword evidence="1" id="KW-1133">Transmembrane helix</keyword>
<keyword evidence="3" id="KW-1185">Reference proteome</keyword>
<reference evidence="2 3" key="1">
    <citation type="submission" date="2022-12" db="EMBL/GenBank/DDBJ databases">
        <title>Polyphasic characterization of Geotalea uranireducens NIT-SL11 newly isolated from a complex of sewage sludge and microbially reduced graphene oxide.</title>
        <authorList>
            <person name="Xie L."/>
            <person name="Yoshida N."/>
            <person name="Meng L."/>
        </authorList>
    </citation>
    <scope>NUCLEOTIDE SEQUENCE [LARGE SCALE GENOMIC DNA]</scope>
    <source>
        <strain evidence="2 3">NIT-SL11</strain>
    </source>
</reference>
<accession>A0ABN6VNL8</accession>
<feature type="transmembrane region" description="Helical" evidence="1">
    <location>
        <begin position="68"/>
        <end position="88"/>
    </location>
</feature>
<dbReference type="EMBL" id="AP027151">
    <property type="protein sequence ID" value="BDV41851.1"/>
    <property type="molecule type" value="Genomic_DNA"/>
</dbReference>
<dbReference type="RefSeq" id="WP_282001942.1">
    <property type="nucleotide sequence ID" value="NZ_AP027151.1"/>
</dbReference>
<keyword evidence="1" id="KW-0812">Transmembrane</keyword>
<evidence type="ECO:0000256" key="1">
    <source>
        <dbReference type="SAM" id="Phobius"/>
    </source>
</evidence>
<dbReference type="PANTHER" id="PTHR34821:SF2">
    <property type="entry name" value="INNER MEMBRANE PROTEIN YDCZ"/>
    <property type="match status" value="1"/>
</dbReference>
<dbReference type="InterPro" id="IPR006750">
    <property type="entry name" value="YdcZ"/>
</dbReference>